<dbReference type="EMBL" id="BMYQ01000006">
    <property type="protein sequence ID" value="GGW33356.1"/>
    <property type="molecule type" value="Genomic_DNA"/>
</dbReference>
<organism evidence="3 4">
    <name type="scientific">Gemmobacter lanyuensis</name>
    <dbReference type="NCBI Taxonomy" id="1054497"/>
    <lineage>
        <taxon>Bacteria</taxon>
        <taxon>Pseudomonadati</taxon>
        <taxon>Pseudomonadota</taxon>
        <taxon>Alphaproteobacteria</taxon>
        <taxon>Rhodobacterales</taxon>
        <taxon>Paracoccaceae</taxon>
        <taxon>Gemmobacter</taxon>
    </lineage>
</organism>
<dbReference type="InterPro" id="IPR011249">
    <property type="entry name" value="Metalloenz_LuxS/M16"/>
</dbReference>
<dbReference type="Pfam" id="PF05193">
    <property type="entry name" value="Peptidase_M16_C"/>
    <property type="match status" value="1"/>
</dbReference>
<dbReference type="SUPFAM" id="SSF63411">
    <property type="entry name" value="LuxS/MPP-like metallohydrolase"/>
    <property type="match status" value="2"/>
</dbReference>
<reference evidence="3" key="2">
    <citation type="submission" date="2020-09" db="EMBL/GenBank/DDBJ databases">
        <authorList>
            <person name="Sun Q."/>
            <person name="Kim S."/>
        </authorList>
    </citation>
    <scope>NUCLEOTIDE SEQUENCE</scope>
    <source>
        <strain evidence="3">KCTC 23714</strain>
    </source>
</reference>
<evidence type="ECO:0000313" key="3">
    <source>
        <dbReference type="EMBL" id="GGW33356.1"/>
    </source>
</evidence>
<dbReference type="Gene3D" id="3.30.830.10">
    <property type="entry name" value="Metalloenzyme, LuxS/M16 peptidase-like"/>
    <property type="match status" value="2"/>
</dbReference>
<accession>A0A918IVZ1</accession>
<comment type="caution">
    <text evidence="3">The sequence shown here is derived from an EMBL/GenBank/DDBJ whole genome shotgun (WGS) entry which is preliminary data.</text>
</comment>
<evidence type="ECO:0000256" key="1">
    <source>
        <dbReference type="SAM" id="SignalP"/>
    </source>
</evidence>
<name>A0A918IVZ1_9RHOB</name>
<sequence>MICAMIRKMAVVLAVLASPAMAEIKVQEVTSPGGIKAWLVEDHGIPFTALELRFRGGTSLDAPGKRGAVNLMTGLIEEGAAEMNAQKFAESRDALAAEFKFDASADAVSVSARMLTQNRAQAAELLRLALTQPRFDADAVERVRGQVLSILRANAKDPGALAGETFDKLAFGDHPYGTSGNGTIDSVTALTREDILAAHQGALTRDRVYVAAVGDITPEDLGALLDHLLADLPETGAPLPGPAPVGLTGGITVTDFPTPQAVVMFGQQGIERDDPDYFAAFVLNEILGGDRFGSRLMTELREKRGLTYGVGTYLADYDQADLMLGQFATDNRTVGEAVDILRAEWAKAAQGVTEAELAAAKTYLTGAYPLRFDGNGPIANILVGMQMVGLPVDYSATRNARIEAVTLDDVKRVAARLIQPDGLRIVVVGQPQGLPDTP</sequence>
<keyword evidence="1" id="KW-0732">Signal</keyword>
<feature type="domain" description="Peptidase M16 C-terminal" evidence="2">
    <location>
        <begin position="190"/>
        <end position="363"/>
    </location>
</feature>
<proteinExistence type="predicted"/>
<evidence type="ECO:0000313" key="4">
    <source>
        <dbReference type="Proteomes" id="UP000628984"/>
    </source>
</evidence>
<dbReference type="InterPro" id="IPR007863">
    <property type="entry name" value="Peptidase_M16_C"/>
</dbReference>
<protein>
    <submittedName>
        <fullName evidence="3">Peptidase M16</fullName>
    </submittedName>
</protein>
<feature type="signal peptide" evidence="1">
    <location>
        <begin position="1"/>
        <end position="22"/>
    </location>
</feature>
<keyword evidence="4" id="KW-1185">Reference proteome</keyword>
<dbReference type="InterPro" id="IPR050361">
    <property type="entry name" value="MPP/UQCRC_Complex"/>
</dbReference>
<gene>
    <name evidence="3" type="ORF">GCM10011452_22360</name>
</gene>
<dbReference type="PANTHER" id="PTHR11851">
    <property type="entry name" value="METALLOPROTEASE"/>
    <property type="match status" value="1"/>
</dbReference>
<dbReference type="AlphaFoldDB" id="A0A918IVZ1"/>
<evidence type="ECO:0000259" key="2">
    <source>
        <dbReference type="Pfam" id="PF05193"/>
    </source>
</evidence>
<dbReference type="PANTHER" id="PTHR11851:SF224">
    <property type="entry name" value="PROCESSING PROTEASE"/>
    <property type="match status" value="1"/>
</dbReference>
<feature type="chain" id="PRO_5036838820" evidence="1">
    <location>
        <begin position="23"/>
        <end position="438"/>
    </location>
</feature>
<dbReference type="Proteomes" id="UP000628984">
    <property type="component" value="Unassembled WGS sequence"/>
</dbReference>
<dbReference type="GO" id="GO:0046872">
    <property type="term" value="F:metal ion binding"/>
    <property type="evidence" value="ECO:0007669"/>
    <property type="project" value="InterPro"/>
</dbReference>
<reference evidence="3" key="1">
    <citation type="journal article" date="2014" name="Int. J. Syst. Evol. Microbiol.">
        <title>Complete genome sequence of Corynebacterium casei LMG S-19264T (=DSM 44701T), isolated from a smear-ripened cheese.</title>
        <authorList>
            <consortium name="US DOE Joint Genome Institute (JGI-PGF)"/>
            <person name="Walter F."/>
            <person name="Albersmeier A."/>
            <person name="Kalinowski J."/>
            <person name="Ruckert C."/>
        </authorList>
    </citation>
    <scope>NUCLEOTIDE SEQUENCE</scope>
    <source>
        <strain evidence="3">KCTC 23714</strain>
    </source>
</reference>